<name>A0A9P9E1P8_9HYPO</name>
<accession>A0A9P9E1P8</accession>
<evidence type="ECO:0000313" key="3">
    <source>
        <dbReference type="Proteomes" id="UP000738349"/>
    </source>
</evidence>
<dbReference type="Proteomes" id="UP000738349">
    <property type="component" value="Unassembled WGS sequence"/>
</dbReference>
<reference evidence="2" key="1">
    <citation type="journal article" date="2021" name="Nat. Commun.">
        <title>Genetic determinants of endophytism in the Arabidopsis root mycobiome.</title>
        <authorList>
            <person name="Mesny F."/>
            <person name="Miyauchi S."/>
            <person name="Thiergart T."/>
            <person name="Pickel B."/>
            <person name="Atanasova L."/>
            <person name="Karlsson M."/>
            <person name="Huettel B."/>
            <person name="Barry K.W."/>
            <person name="Haridas S."/>
            <person name="Chen C."/>
            <person name="Bauer D."/>
            <person name="Andreopoulos W."/>
            <person name="Pangilinan J."/>
            <person name="LaButti K."/>
            <person name="Riley R."/>
            <person name="Lipzen A."/>
            <person name="Clum A."/>
            <person name="Drula E."/>
            <person name="Henrissat B."/>
            <person name="Kohler A."/>
            <person name="Grigoriev I.V."/>
            <person name="Martin F.M."/>
            <person name="Hacquard S."/>
        </authorList>
    </citation>
    <scope>NUCLEOTIDE SEQUENCE</scope>
    <source>
        <strain evidence="2">MPI-CAGE-AT-0147</strain>
    </source>
</reference>
<proteinExistence type="predicted"/>
<comment type="caution">
    <text evidence="2">The sequence shown here is derived from an EMBL/GenBank/DDBJ whole genome shotgun (WGS) entry which is preliminary data.</text>
</comment>
<dbReference type="AlphaFoldDB" id="A0A9P9E1P8"/>
<dbReference type="OrthoDB" id="5091102at2759"/>
<keyword evidence="3" id="KW-1185">Reference proteome</keyword>
<evidence type="ECO:0008006" key="4">
    <source>
        <dbReference type="Google" id="ProtNLM"/>
    </source>
</evidence>
<organism evidence="2 3">
    <name type="scientific">Dactylonectria macrodidyma</name>
    <dbReference type="NCBI Taxonomy" id="307937"/>
    <lineage>
        <taxon>Eukaryota</taxon>
        <taxon>Fungi</taxon>
        <taxon>Dikarya</taxon>
        <taxon>Ascomycota</taxon>
        <taxon>Pezizomycotina</taxon>
        <taxon>Sordariomycetes</taxon>
        <taxon>Hypocreomycetidae</taxon>
        <taxon>Hypocreales</taxon>
        <taxon>Nectriaceae</taxon>
        <taxon>Dactylonectria</taxon>
    </lineage>
</organism>
<evidence type="ECO:0000256" key="1">
    <source>
        <dbReference type="SAM" id="SignalP"/>
    </source>
</evidence>
<evidence type="ECO:0000313" key="2">
    <source>
        <dbReference type="EMBL" id="KAH7129126.1"/>
    </source>
</evidence>
<feature type="chain" id="PRO_5040447950" description="Cell wall protein PhiA" evidence="1">
    <location>
        <begin position="20"/>
        <end position="195"/>
    </location>
</feature>
<gene>
    <name evidence="2" type="ORF">EDB81DRAFT_846063</name>
</gene>
<sequence>MLAKNLLFTPLITVGLASAAITPLQYSFELLAVAPTTDIHFQGFQAADSRIQLRLDDQEAVCRTESDNLATFSLVAGSLWLYQKPKLLQQLYVDRSAAGGGRLRYTASPQESPARVEKGGWRLDSKGNLRFRNSGFIACPGTDEDGPWTIWVDVGTPQPGGGTGCVALDAHEIPISNPNSCQYTNETRQEASGWH</sequence>
<feature type="signal peptide" evidence="1">
    <location>
        <begin position="1"/>
        <end position="19"/>
    </location>
</feature>
<protein>
    <recommendedName>
        <fullName evidence="4">Cell wall protein PhiA</fullName>
    </recommendedName>
</protein>
<dbReference type="EMBL" id="JAGMUV010000018">
    <property type="protein sequence ID" value="KAH7129126.1"/>
    <property type="molecule type" value="Genomic_DNA"/>
</dbReference>
<keyword evidence="1" id="KW-0732">Signal</keyword>